<evidence type="ECO:0000313" key="6">
    <source>
        <dbReference type="Proteomes" id="UP000650628"/>
    </source>
</evidence>
<feature type="domain" description="FAD-binding" evidence="4">
    <location>
        <begin position="2"/>
        <end position="338"/>
    </location>
</feature>
<keyword evidence="2" id="KW-0285">Flavoprotein</keyword>
<dbReference type="SUPFAM" id="SSF51905">
    <property type="entry name" value="FAD/NAD(P)-binding domain"/>
    <property type="match status" value="1"/>
</dbReference>
<dbReference type="RefSeq" id="WP_203954470.1">
    <property type="nucleotide sequence ID" value="NZ_BOOO01000019.1"/>
</dbReference>
<dbReference type="Gene3D" id="3.40.30.120">
    <property type="match status" value="1"/>
</dbReference>
<dbReference type="PRINTS" id="PR00420">
    <property type="entry name" value="RNGMNOXGNASE"/>
</dbReference>
<proteinExistence type="predicted"/>
<keyword evidence="3" id="KW-0274">FAD</keyword>
<dbReference type="Proteomes" id="UP000650628">
    <property type="component" value="Unassembled WGS sequence"/>
</dbReference>
<evidence type="ECO:0000259" key="4">
    <source>
        <dbReference type="Pfam" id="PF01494"/>
    </source>
</evidence>
<gene>
    <name evidence="5" type="ORF">Pmi06nite_39640</name>
</gene>
<sequence length="485" mass="51484">MDADVVVVGAGPVGLLLAAELALAGVRPIVLERLDSPAEQPKARGIGVLAAEALRRRGLGADLHREHERGLRALARDHGTTKTHFAWIHKIQQDAADPGRRGALIEQPALERLLREHLQGLGVRVHHGCTVTGRQEGPDEVDLTVETSTGSRRFTAAFAVGCDGGHSAVRTLAGFGFPGTPPLMTVRYAHAEIRDRDLLPPPGRLAGGTLFHDDGLIATFDFADTAPGRSALLSADEVRDSVRRVAGADVEFVSFHGGLRFTDQARQAETYRRGRTLLAGDAAHVHSPNGGQGLNLGLMDAMNLGWKLAATVRGEAPDSLLDTYTSERHPVGAAVLHNTRAQSALLAPGPHVDALRDIISDLMDLPEVNRHLSRLLSGVAHRYPLPHPAGHPAVGAHCPPLTIDGIVSLDQVAAGGRPLLLHPQAKQIDTGGRVDAVQIDGLGDERLAAVLLRPDGVIAWAAAPGEDLQPAALRQALQTWFPATH</sequence>
<keyword evidence="6" id="KW-1185">Reference proteome</keyword>
<dbReference type="InterPro" id="IPR050641">
    <property type="entry name" value="RIFMO-like"/>
</dbReference>
<dbReference type="PANTHER" id="PTHR43004">
    <property type="entry name" value="TRK SYSTEM POTASSIUM UPTAKE PROTEIN"/>
    <property type="match status" value="1"/>
</dbReference>
<reference evidence="5 6" key="1">
    <citation type="submission" date="2021-01" db="EMBL/GenBank/DDBJ databases">
        <title>Whole genome shotgun sequence of Planotetraspora mira NBRC 15435.</title>
        <authorList>
            <person name="Komaki H."/>
            <person name="Tamura T."/>
        </authorList>
    </citation>
    <scope>NUCLEOTIDE SEQUENCE [LARGE SCALE GENOMIC DNA]</scope>
    <source>
        <strain evidence="5 6">NBRC 15435</strain>
    </source>
</reference>
<comment type="caution">
    <text evidence="5">The sequence shown here is derived from an EMBL/GenBank/DDBJ whole genome shotgun (WGS) entry which is preliminary data.</text>
</comment>
<dbReference type="Pfam" id="PF01494">
    <property type="entry name" value="FAD_binding_3"/>
    <property type="match status" value="1"/>
</dbReference>
<protein>
    <submittedName>
        <fullName evidence="5">FAD-dependent oxidoreductase</fullName>
    </submittedName>
</protein>
<comment type="cofactor">
    <cofactor evidence="1">
        <name>FAD</name>
        <dbReference type="ChEBI" id="CHEBI:57692"/>
    </cofactor>
</comment>
<evidence type="ECO:0000256" key="1">
    <source>
        <dbReference type="ARBA" id="ARBA00001974"/>
    </source>
</evidence>
<evidence type="ECO:0000313" key="5">
    <source>
        <dbReference type="EMBL" id="GII30522.1"/>
    </source>
</evidence>
<name>A0A8J3TSG5_9ACTN</name>
<organism evidence="5 6">
    <name type="scientific">Planotetraspora mira</name>
    <dbReference type="NCBI Taxonomy" id="58121"/>
    <lineage>
        <taxon>Bacteria</taxon>
        <taxon>Bacillati</taxon>
        <taxon>Actinomycetota</taxon>
        <taxon>Actinomycetes</taxon>
        <taxon>Streptosporangiales</taxon>
        <taxon>Streptosporangiaceae</taxon>
        <taxon>Planotetraspora</taxon>
    </lineage>
</organism>
<evidence type="ECO:0000256" key="2">
    <source>
        <dbReference type="ARBA" id="ARBA00022630"/>
    </source>
</evidence>
<dbReference type="EMBL" id="BOOO01000019">
    <property type="protein sequence ID" value="GII30522.1"/>
    <property type="molecule type" value="Genomic_DNA"/>
</dbReference>
<dbReference type="Gene3D" id="3.50.50.60">
    <property type="entry name" value="FAD/NAD(P)-binding domain"/>
    <property type="match status" value="2"/>
</dbReference>
<accession>A0A8J3TSG5</accession>
<dbReference type="Pfam" id="PF21274">
    <property type="entry name" value="Rng_hyd_C"/>
    <property type="match status" value="1"/>
</dbReference>
<dbReference type="PANTHER" id="PTHR43004:SF19">
    <property type="entry name" value="BINDING MONOOXYGENASE, PUTATIVE (JCVI)-RELATED"/>
    <property type="match status" value="1"/>
</dbReference>
<evidence type="ECO:0000256" key="3">
    <source>
        <dbReference type="ARBA" id="ARBA00022827"/>
    </source>
</evidence>
<dbReference type="InterPro" id="IPR002938">
    <property type="entry name" value="FAD-bd"/>
</dbReference>
<dbReference type="InterPro" id="IPR036188">
    <property type="entry name" value="FAD/NAD-bd_sf"/>
</dbReference>
<dbReference type="AlphaFoldDB" id="A0A8J3TSG5"/>
<dbReference type="GO" id="GO:0016709">
    <property type="term" value="F:oxidoreductase activity, acting on paired donors, with incorporation or reduction of molecular oxygen, NAD(P)H as one donor, and incorporation of one atom of oxygen"/>
    <property type="evidence" value="ECO:0007669"/>
    <property type="project" value="UniProtKB-ARBA"/>
</dbReference>
<dbReference type="GO" id="GO:0071949">
    <property type="term" value="F:FAD binding"/>
    <property type="evidence" value="ECO:0007669"/>
    <property type="project" value="InterPro"/>
</dbReference>